<feature type="compositionally biased region" description="Polar residues" evidence="1">
    <location>
        <begin position="29"/>
        <end position="43"/>
    </location>
</feature>
<reference evidence="4" key="1">
    <citation type="submission" date="2017-02" db="UniProtKB">
        <authorList>
            <consortium name="WormBaseParasite"/>
        </authorList>
    </citation>
    <scope>IDENTIFICATION</scope>
</reference>
<gene>
    <name evidence="2" type="ORF">NBR_LOCUS19073</name>
</gene>
<keyword evidence="3" id="KW-1185">Reference proteome</keyword>
<evidence type="ECO:0000256" key="1">
    <source>
        <dbReference type="SAM" id="MobiDB-lite"/>
    </source>
</evidence>
<feature type="region of interest" description="Disordered" evidence="1">
    <location>
        <begin position="29"/>
        <end position="54"/>
    </location>
</feature>
<organism evidence="4">
    <name type="scientific">Nippostrongylus brasiliensis</name>
    <name type="common">Rat hookworm</name>
    <dbReference type="NCBI Taxonomy" id="27835"/>
    <lineage>
        <taxon>Eukaryota</taxon>
        <taxon>Metazoa</taxon>
        <taxon>Ecdysozoa</taxon>
        <taxon>Nematoda</taxon>
        <taxon>Chromadorea</taxon>
        <taxon>Rhabditida</taxon>
        <taxon>Rhabditina</taxon>
        <taxon>Rhabditomorpha</taxon>
        <taxon>Strongyloidea</taxon>
        <taxon>Heligmosomidae</taxon>
        <taxon>Nippostrongylus</taxon>
    </lineage>
</organism>
<sequence>MDPLTTAAHSNDRPSSWIGFDEISMTSPVVDQSNSVTNYTTRPGSGVDDPFDGRNSVATEEKLELDDGERQATTPLPTKEVIAGVDKFTWLVSKRG</sequence>
<accession>A0A0N4YPA1</accession>
<name>A0A0N4YPA1_NIPBR</name>
<reference evidence="2 3" key="2">
    <citation type="submission" date="2018-11" db="EMBL/GenBank/DDBJ databases">
        <authorList>
            <consortium name="Pathogen Informatics"/>
        </authorList>
    </citation>
    <scope>NUCLEOTIDE SEQUENCE [LARGE SCALE GENOMIC DNA]</scope>
</reference>
<dbReference type="Proteomes" id="UP000271162">
    <property type="component" value="Unassembled WGS sequence"/>
</dbReference>
<evidence type="ECO:0000313" key="2">
    <source>
        <dbReference type="EMBL" id="VDL82802.1"/>
    </source>
</evidence>
<dbReference type="EMBL" id="UYSL01023885">
    <property type="protein sequence ID" value="VDL82802.1"/>
    <property type="molecule type" value="Genomic_DNA"/>
</dbReference>
<protein>
    <submittedName>
        <fullName evidence="2 4">Uncharacterized protein</fullName>
    </submittedName>
</protein>
<evidence type="ECO:0000313" key="3">
    <source>
        <dbReference type="Proteomes" id="UP000271162"/>
    </source>
</evidence>
<evidence type="ECO:0000313" key="4">
    <source>
        <dbReference type="WBParaSite" id="NBR_0001907201-mRNA-1"/>
    </source>
</evidence>
<proteinExistence type="predicted"/>
<dbReference type="AlphaFoldDB" id="A0A0N4YPA1"/>
<dbReference type="STRING" id="27835.A0A0N4YPA1"/>
<dbReference type="WBParaSite" id="NBR_0001907201-mRNA-1">
    <property type="protein sequence ID" value="NBR_0001907201-mRNA-1"/>
    <property type="gene ID" value="NBR_0001907201"/>
</dbReference>